<evidence type="ECO:0000313" key="8">
    <source>
        <dbReference type="Proteomes" id="UP000198876"/>
    </source>
</evidence>
<dbReference type="Pfam" id="PF01566">
    <property type="entry name" value="Nramp"/>
    <property type="match status" value="1"/>
</dbReference>
<feature type="transmembrane region" description="Helical" evidence="6">
    <location>
        <begin position="232"/>
        <end position="262"/>
    </location>
</feature>
<dbReference type="GO" id="GO:0005384">
    <property type="term" value="F:manganese ion transmembrane transporter activity"/>
    <property type="evidence" value="ECO:0007669"/>
    <property type="project" value="TreeGrafter"/>
</dbReference>
<feature type="transmembrane region" description="Helical" evidence="6">
    <location>
        <begin position="331"/>
        <end position="349"/>
    </location>
</feature>
<evidence type="ECO:0000256" key="5">
    <source>
        <dbReference type="ARBA" id="ARBA00023136"/>
    </source>
</evidence>
<feature type="transmembrane region" description="Helical" evidence="6">
    <location>
        <begin position="291"/>
        <end position="311"/>
    </location>
</feature>
<evidence type="ECO:0000313" key="7">
    <source>
        <dbReference type="EMBL" id="SFH00332.1"/>
    </source>
</evidence>
<reference evidence="8" key="1">
    <citation type="submission" date="2016-10" db="EMBL/GenBank/DDBJ databases">
        <authorList>
            <person name="Varghese N."/>
            <person name="Submissions S."/>
        </authorList>
    </citation>
    <scope>NUCLEOTIDE SEQUENCE [LARGE SCALE GENOMIC DNA]</scope>
    <source>
        <strain evidence="8">CGMCC 1.7739</strain>
    </source>
</reference>
<dbReference type="GO" id="GO:0005886">
    <property type="term" value="C:plasma membrane"/>
    <property type="evidence" value="ECO:0007669"/>
    <property type="project" value="TreeGrafter"/>
</dbReference>
<protein>
    <submittedName>
        <fullName evidence="7">Manganese transport protein</fullName>
    </submittedName>
</protein>
<feature type="transmembrane region" description="Helical" evidence="6">
    <location>
        <begin position="96"/>
        <end position="120"/>
    </location>
</feature>
<keyword evidence="5 6" id="KW-0472">Membrane</keyword>
<gene>
    <name evidence="7" type="ORF">SAMN04488063_3548</name>
</gene>
<feature type="transmembrane region" description="Helical" evidence="6">
    <location>
        <begin position="422"/>
        <end position="445"/>
    </location>
</feature>
<dbReference type="PANTHER" id="PTHR11706">
    <property type="entry name" value="SOLUTE CARRIER PROTEIN FAMILY 11 MEMBER"/>
    <property type="match status" value="1"/>
</dbReference>
<proteinExistence type="predicted"/>
<keyword evidence="8" id="KW-1185">Reference proteome</keyword>
<feature type="transmembrane region" description="Helical" evidence="6">
    <location>
        <begin position="355"/>
        <end position="378"/>
    </location>
</feature>
<evidence type="ECO:0000256" key="3">
    <source>
        <dbReference type="ARBA" id="ARBA00022692"/>
    </source>
</evidence>
<name>A0A1I2WG81_9EURY</name>
<evidence type="ECO:0000256" key="1">
    <source>
        <dbReference type="ARBA" id="ARBA00004141"/>
    </source>
</evidence>
<dbReference type="EMBL" id="FOOQ01000008">
    <property type="protein sequence ID" value="SFH00332.1"/>
    <property type="molecule type" value="Genomic_DNA"/>
</dbReference>
<organism evidence="7 8">
    <name type="scientific">Halopelagius inordinatus</name>
    <dbReference type="NCBI Taxonomy" id="553467"/>
    <lineage>
        <taxon>Archaea</taxon>
        <taxon>Methanobacteriati</taxon>
        <taxon>Methanobacteriota</taxon>
        <taxon>Stenosarchaea group</taxon>
        <taxon>Halobacteria</taxon>
        <taxon>Halobacteriales</taxon>
        <taxon>Haloferacaceae</taxon>
    </lineage>
</organism>
<feature type="transmembrane region" description="Helical" evidence="6">
    <location>
        <begin position="51"/>
        <end position="75"/>
    </location>
</feature>
<dbReference type="GO" id="GO:0015086">
    <property type="term" value="F:cadmium ion transmembrane transporter activity"/>
    <property type="evidence" value="ECO:0007669"/>
    <property type="project" value="TreeGrafter"/>
</dbReference>
<dbReference type="STRING" id="553467.SAMN04488063_3548"/>
<keyword evidence="4 6" id="KW-1133">Transmembrane helix</keyword>
<dbReference type="RefSeq" id="WP_394327251.1">
    <property type="nucleotide sequence ID" value="NZ_FOOQ01000008.1"/>
</dbReference>
<feature type="transmembrane region" description="Helical" evidence="6">
    <location>
        <begin position="199"/>
        <end position="220"/>
    </location>
</feature>
<dbReference type="GO" id="GO:0034755">
    <property type="term" value="P:iron ion transmembrane transport"/>
    <property type="evidence" value="ECO:0007669"/>
    <property type="project" value="TreeGrafter"/>
</dbReference>
<dbReference type="Proteomes" id="UP000198876">
    <property type="component" value="Unassembled WGS sequence"/>
</dbReference>
<keyword evidence="2" id="KW-0813">Transport</keyword>
<dbReference type="PANTHER" id="PTHR11706:SF33">
    <property type="entry name" value="NATURAL RESISTANCE-ASSOCIATED MACROPHAGE PROTEIN 2"/>
    <property type="match status" value="1"/>
</dbReference>
<feature type="transmembrane region" description="Helical" evidence="6">
    <location>
        <begin position="161"/>
        <end position="179"/>
    </location>
</feature>
<comment type="subcellular location">
    <subcellularLocation>
        <location evidence="1">Membrane</location>
        <topology evidence="1">Multi-pass membrane protein</topology>
    </subcellularLocation>
</comment>
<evidence type="ECO:0000256" key="4">
    <source>
        <dbReference type="ARBA" id="ARBA00022989"/>
    </source>
</evidence>
<keyword evidence="3 6" id="KW-0812">Transmembrane</keyword>
<feature type="transmembrane region" description="Helical" evidence="6">
    <location>
        <begin position="132"/>
        <end position="149"/>
    </location>
</feature>
<dbReference type="AlphaFoldDB" id="A0A1I2WG81"/>
<accession>A0A1I2WG81</accession>
<sequence>MGRTDEAVTNVTAVDTGQFGTYVREMGPSWVAGAIAAGPATMASVLTAGAAFGYALLWIVVLSAVLGALAQYLSMRLGLLTEDGIVSVVERHLGDSWAWILVVDAVLAAGLAQLVIMKGLADVSAAVTGVDARAWGVAWAVVLAAGLAGRGYRFVEMAAKLLVSAVVLAFLASLLVVPVDPAAAASGLVPRIPAGVDGALVAAGVLGGAVHITLVTMHSYTMRARGWTADDYGLATFDVAVSIFGAFGAFSVAIFLVAAGVLHDPTVAADELTAVAAARTLGPLVGPYAEWLFLLGLWGAAVSTLGGNTVVPPFLVADKLGWETDISDSRYRAALVAMALVSAAGAFVGGAFFPLLVLVLAFGLVGTPFVLVVVLYLLNSEAVPERNSASANLGGVALLAVAVVTAGSFVREQIAGGLTDPTTVFVAAFSAFVGVATVALVGRYLRERVTALGRGVEG</sequence>
<evidence type="ECO:0000256" key="2">
    <source>
        <dbReference type="ARBA" id="ARBA00022448"/>
    </source>
</evidence>
<dbReference type="InterPro" id="IPR001046">
    <property type="entry name" value="NRAMP_fam"/>
</dbReference>
<evidence type="ECO:0000256" key="6">
    <source>
        <dbReference type="SAM" id="Phobius"/>
    </source>
</evidence>
<feature type="transmembrane region" description="Helical" evidence="6">
    <location>
        <begin position="390"/>
        <end position="410"/>
    </location>
</feature>